<protein>
    <submittedName>
        <fullName evidence="1">RusA family crossover junction endodeoxyribonuclease</fullName>
    </submittedName>
</protein>
<evidence type="ECO:0000313" key="1">
    <source>
        <dbReference type="EMBL" id="QLB41316.1"/>
    </source>
</evidence>
<dbReference type="InterPro" id="IPR036614">
    <property type="entry name" value="RusA-like_sf"/>
</dbReference>
<dbReference type="AlphaFoldDB" id="A0A7H8UXD1"/>
<dbReference type="EMBL" id="CP055306">
    <property type="protein sequence ID" value="QLB41316.1"/>
    <property type="molecule type" value="Genomic_DNA"/>
</dbReference>
<accession>A0A7H8UXD1</accession>
<proteinExistence type="predicted"/>
<sequence>MREYLITPMGKPRMTRSDKWKQRPEVLRYRAFKDEVRLNKVSLPESGYHITFVIPMPKSWSKKKKAEMNGKPHQQKPDKDNLEKALLDAIFEDDCRIWDGRVSKVWGETGKIIIKELERVT</sequence>
<dbReference type="GO" id="GO:0006310">
    <property type="term" value="P:DNA recombination"/>
    <property type="evidence" value="ECO:0007669"/>
    <property type="project" value="InterPro"/>
</dbReference>
<dbReference type="Proteomes" id="UP000509660">
    <property type="component" value="Chromosome"/>
</dbReference>
<organism evidence="1 2">
    <name type="scientific">Mannheimia pernigra</name>
    <dbReference type="NCBI Taxonomy" id="111844"/>
    <lineage>
        <taxon>Bacteria</taxon>
        <taxon>Pseudomonadati</taxon>
        <taxon>Pseudomonadota</taxon>
        <taxon>Gammaproteobacteria</taxon>
        <taxon>Pasteurellales</taxon>
        <taxon>Pasteurellaceae</taxon>
        <taxon>Mannheimia</taxon>
    </lineage>
</organism>
<keyword evidence="2" id="KW-1185">Reference proteome</keyword>
<dbReference type="GO" id="GO:0000287">
    <property type="term" value="F:magnesium ion binding"/>
    <property type="evidence" value="ECO:0007669"/>
    <property type="project" value="InterPro"/>
</dbReference>
<gene>
    <name evidence="1" type="ORF">HV559_08005</name>
</gene>
<dbReference type="Pfam" id="PF05866">
    <property type="entry name" value="RusA"/>
    <property type="match status" value="1"/>
</dbReference>
<dbReference type="SUPFAM" id="SSF103084">
    <property type="entry name" value="Holliday junction resolvase RusA"/>
    <property type="match status" value="1"/>
</dbReference>
<dbReference type="GO" id="GO:0006281">
    <property type="term" value="P:DNA repair"/>
    <property type="evidence" value="ECO:0007669"/>
    <property type="project" value="InterPro"/>
</dbReference>
<evidence type="ECO:0000313" key="2">
    <source>
        <dbReference type="Proteomes" id="UP000509660"/>
    </source>
</evidence>
<name>A0A7H8UXD1_9PAST</name>
<dbReference type="InterPro" id="IPR008822">
    <property type="entry name" value="Endonuclease_RusA-like"/>
</dbReference>
<reference evidence="1 2" key="1">
    <citation type="submission" date="2020-06" db="EMBL/GenBank/DDBJ databases">
        <title>Mannheimia pernigra sp. nov. isolated from bovine respiratory tract.</title>
        <authorList>
            <person name="Kuhnert P."/>
            <person name="Akarsu-Egger H."/>
        </authorList>
    </citation>
    <scope>NUCLEOTIDE SEQUENCE [LARGE SCALE GENOMIC DNA]</scope>
    <source>
        <strain evidence="1 2">BNO311</strain>
    </source>
</reference>